<dbReference type="EMBL" id="JACHIT010000002">
    <property type="protein sequence ID" value="MBB5916693.1"/>
    <property type="molecule type" value="Genomic_DNA"/>
</dbReference>
<accession>A0A7W9PJ64</accession>
<keyword evidence="2" id="KW-1185">Reference proteome</keyword>
<evidence type="ECO:0000313" key="2">
    <source>
        <dbReference type="Proteomes" id="UP000540412"/>
    </source>
</evidence>
<dbReference type="RefSeq" id="WP_157185792.1">
    <property type="nucleotide sequence ID" value="NZ_JACHIT010000002.1"/>
</dbReference>
<comment type="caution">
    <text evidence="1">The sequence shown here is derived from an EMBL/GenBank/DDBJ whole genome shotgun (WGS) entry which is preliminary data.</text>
</comment>
<name>A0A7W9PJ64_9NOCA</name>
<gene>
    <name evidence="1" type="ORF">BJY24_005605</name>
</gene>
<reference evidence="1 2" key="1">
    <citation type="submission" date="2020-08" db="EMBL/GenBank/DDBJ databases">
        <title>Sequencing the genomes of 1000 actinobacteria strains.</title>
        <authorList>
            <person name="Klenk H.-P."/>
        </authorList>
    </citation>
    <scope>NUCLEOTIDE SEQUENCE [LARGE SCALE GENOMIC DNA]</scope>
    <source>
        <strain evidence="1 2">DSM 43582</strain>
    </source>
</reference>
<sequence length="45" mass="5239">MVQAADLLLFISAGYDRITAPDQEARVPRPHHRAWECVRVQDHRL</sequence>
<organism evidence="1 2">
    <name type="scientific">Nocardia transvalensis</name>
    <dbReference type="NCBI Taxonomy" id="37333"/>
    <lineage>
        <taxon>Bacteria</taxon>
        <taxon>Bacillati</taxon>
        <taxon>Actinomycetota</taxon>
        <taxon>Actinomycetes</taxon>
        <taxon>Mycobacteriales</taxon>
        <taxon>Nocardiaceae</taxon>
        <taxon>Nocardia</taxon>
    </lineage>
</organism>
<dbReference type="Proteomes" id="UP000540412">
    <property type="component" value="Unassembled WGS sequence"/>
</dbReference>
<proteinExistence type="predicted"/>
<evidence type="ECO:0000313" key="1">
    <source>
        <dbReference type="EMBL" id="MBB5916693.1"/>
    </source>
</evidence>
<dbReference type="AlphaFoldDB" id="A0A7W9PJ64"/>
<protein>
    <submittedName>
        <fullName evidence="1">Uncharacterized protein</fullName>
    </submittedName>
</protein>